<organism evidence="1 2">
    <name type="scientific">Mucuna pruriens</name>
    <name type="common">Velvet bean</name>
    <name type="synonym">Dolichos pruriens</name>
    <dbReference type="NCBI Taxonomy" id="157652"/>
    <lineage>
        <taxon>Eukaryota</taxon>
        <taxon>Viridiplantae</taxon>
        <taxon>Streptophyta</taxon>
        <taxon>Embryophyta</taxon>
        <taxon>Tracheophyta</taxon>
        <taxon>Spermatophyta</taxon>
        <taxon>Magnoliopsida</taxon>
        <taxon>eudicotyledons</taxon>
        <taxon>Gunneridae</taxon>
        <taxon>Pentapetalae</taxon>
        <taxon>rosids</taxon>
        <taxon>fabids</taxon>
        <taxon>Fabales</taxon>
        <taxon>Fabaceae</taxon>
        <taxon>Papilionoideae</taxon>
        <taxon>50 kb inversion clade</taxon>
        <taxon>NPAAA clade</taxon>
        <taxon>indigoferoid/millettioid clade</taxon>
        <taxon>Phaseoleae</taxon>
        <taxon>Mucuna</taxon>
    </lineage>
</organism>
<feature type="non-terminal residue" evidence="1">
    <location>
        <position position="1"/>
    </location>
</feature>
<dbReference type="EMBL" id="QJKJ01010094">
    <property type="protein sequence ID" value="RDX74683.1"/>
    <property type="molecule type" value="Genomic_DNA"/>
</dbReference>
<protein>
    <submittedName>
        <fullName evidence="1">Uncharacterized protein</fullName>
    </submittedName>
</protein>
<reference evidence="1" key="1">
    <citation type="submission" date="2018-05" db="EMBL/GenBank/DDBJ databases">
        <title>Draft genome of Mucuna pruriens seed.</title>
        <authorList>
            <person name="Nnadi N.E."/>
            <person name="Vos R."/>
            <person name="Hasami M.H."/>
            <person name="Devisetty U.K."/>
            <person name="Aguiy J.C."/>
        </authorList>
    </citation>
    <scope>NUCLEOTIDE SEQUENCE [LARGE SCALE GENOMIC DNA]</scope>
    <source>
        <strain evidence="1">JCA_2017</strain>
    </source>
</reference>
<comment type="caution">
    <text evidence="1">The sequence shown here is derived from an EMBL/GenBank/DDBJ whole genome shotgun (WGS) entry which is preliminary data.</text>
</comment>
<dbReference type="Proteomes" id="UP000257109">
    <property type="component" value="Unassembled WGS sequence"/>
</dbReference>
<evidence type="ECO:0000313" key="1">
    <source>
        <dbReference type="EMBL" id="RDX74683.1"/>
    </source>
</evidence>
<accession>A0A371F965</accession>
<sequence>MSVSPSNILSASAIVAHSIPITTNLSIIFSGPSLIDSSNISSILPDSTSVQTQSVIASADEFKVSSTFLPLMISRITIPKLYTSLLSSILWCQITIRANNPCGDMSLALTTPSKRQLVTKVAIRHEIINQKPPLTFQIITCNATTPKSKKIPVLYFAYDIHFIAELFIPFTLQIKNFLNCKQSTIRKSPFVDNPITTLANQIALTKASTTPETAPNNEKTSFVTFPLLFDDPFVTALEGCGRSSMQLVVLRSVVPNGLATPAAYNTA</sequence>
<dbReference type="AlphaFoldDB" id="A0A371F965"/>
<gene>
    <name evidence="1" type="ORF">CR513_45537</name>
</gene>
<proteinExistence type="predicted"/>
<name>A0A371F965_MUCPR</name>
<keyword evidence="2" id="KW-1185">Reference proteome</keyword>
<evidence type="ECO:0000313" key="2">
    <source>
        <dbReference type="Proteomes" id="UP000257109"/>
    </source>
</evidence>